<evidence type="ECO:0000256" key="1">
    <source>
        <dbReference type="SAM" id="MobiDB-lite"/>
    </source>
</evidence>
<gene>
    <name evidence="2" type="ORF">GCM10009549_03090</name>
</gene>
<evidence type="ECO:0000313" key="2">
    <source>
        <dbReference type="EMBL" id="GAA0901837.1"/>
    </source>
</evidence>
<reference evidence="3" key="1">
    <citation type="journal article" date="2019" name="Int. J. Syst. Evol. Microbiol.">
        <title>The Global Catalogue of Microorganisms (GCM) 10K type strain sequencing project: providing services to taxonomists for standard genome sequencing and annotation.</title>
        <authorList>
            <consortium name="The Broad Institute Genomics Platform"/>
            <consortium name="The Broad Institute Genome Sequencing Center for Infectious Disease"/>
            <person name="Wu L."/>
            <person name="Ma J."/>
        </authorList>
    </citation>
    <scope>NUCLEOTIDE SEQUENCE [LARGE SCALE GENOMIC DNA]</scope>
    <source>
        <strain evidence="3">JCM 10673</strain>
    </source>
</reference>
<proteinExistence type="predicted"/>
<feature type="region of interest" description="Disordered" evidence="1">
    <location>
        <begin position="66"/>
        <end position="110"/>
    </location>
</feature>
<evidence type="ECO:0008006" key="4">
    <source>
        <dbReference type="Google" id="ProtNLM"/>
    </source>
</evidence>
<feature type="region of interest" description="Disordered" evidence="1">
    <location>
        <begin position="211"/>
        <end position="230"/>
    </location>
</feature>
<protein>
    <recommendedName>
        <fullName evidence="4">Serine/threonine protein kinase</fullName>
    </recommendedName>
</protein>
<keyword evidence="3" id="KW-1185">Reference proteome</keyword>
<feature type="region of interest" description="Disordered" evidence="1">
    <location>
        <begin position="1"/>
        <end position="41"/>
    </location>
</feature>
<organism evidence="2 3">
    <name type="scientific">Streptomyces thermoalcalitolerans</name>
    <dbReference type="NCBI Taxonomy" id="65605"/>
    <lineage>
        <taxon>Bacteria</taxon>
        <taxon>Bacillati</taxon>
        <taxon>Actinomycetota</taxon>
        <taxon>Actinomycetes</taxon>
        <taxon>Kitasatosporales</taxon>
        <taxon>Streptomycetaceae</taxon>
        <taxon>Streptomyces</taxon>
    </lineage>
</organism>
<dbReference type="Proteomes" id="UP001501005">
    <property type="component" value="Unassembled WGS sequence"/>
</dbReference>
<comment type="caution">
    <text evidence="2">The sequence shown here is derived from an EMBL/GenBank/DDBJ whole genome shotgun (WGS) entry which is preliminary data.</text>
</comment>
<sequence length="230" mass="24117">MGEAPVLRRYRPRMVRHRDRSRMVRRRGGPGSRPLPCGGPGPRRVRLLALLAAVAGVAALPLAAASAGQTGDRSPVADRSPVSAPSAVRSSPHGDGRNPSMAPTRSPLLLGLGPATAVRCGPKAASPGKVQAQTCVLTQGQDTWARTYYRNTTGRPLDAALTLMGPGERTVRTRCAPGEGDEPGMCETPRERLRGEPGAYTAVAEFAERGADGPLLLRSGSKSPADTDGW</sequence>
<accession>A0ABP3YTD8</accession>
<name>A0ABP3YTD8_9ACTN</name>
<feature type="compositionally biased region" description="Low complexity" evidence="1">
    <location>
        <begin position="79"/>
        <end position="91"/>
    </location>
</feature>
<dbReference type="EMBL" id="BAAAHG010000002">
    <property type="protein sequence ID" value="GAA0901837.1"/>
    <property type="molecule type" value="Genomic_DNA"/>
</dbReference>
<evidence type="ECO:0000313" key="3">
    <source>
        <dbReference type="Proteomes" id="UP001501005"/>
    </source>
</evidence>
<feature type="compositionally biased region" description="Basic residues" evidence="1">
    <location>
        <begin position="8"/>
        <end position="28"/>
    </location>
</feature>